<dbReference type="InterPro" id="IPR000073">
    <property type="entry name" value="AB_hydrolase_1"/>
</dbReference>
<evidence type="ECO:0000313" key="3">
    <source>
        <dbReference type="RefSeq" id="XP_021864234.1"/>
    </source>
</evidence>
<dbReference type="PANTHER" id="PTHR43139:SF61">
    <property type="entry name" value="ALPHA_BETA-HYDROLASES SUPERFAMILY PROTEIN"/>
    <property type="match status" value="1"/>
</dbReference>
<proteinExistence type="predicted"/>
<dbReference type="KEGG" id="soe:110803075"/>
<dbReference type="Gene3D" id="3.40.50.1820">
    <property type="entry name" value="alpha/beta hydrolase"/>
    <property type="match status" value="1"/>
</dbReference>
<dbReference type="OrthoDB" id="6431331at2759"/>
<dbReference type="PRINTS" id="PR00111">
    <property type="entry name" value="ABHYDROLASE"/>
</dbReference>
<keyword evidence="2" id="KW-1185">Reference proteome</keyword>
<accession>A0A9R0KA81</accession>
<dbReference type="GeneID" id="110803075"/>
<gene>
    <name evidence="3" type="primary">LOC110803075</name>
</gene>
<protein>
    <submittedName>
        <fullName evidence="3">Uncharacterized protein isoform X1</fullName>
    </submittedName>
</protein>
<dbReference type="AlphaFoldDB" id="A0A9R0KA81"/>
<name>A0A9R0KA81_SPIOL</name>
<reference evidence="2" key="1">
    <citation type="journal article" date="2021" name="Nat. Commun.">
        <title>Genomic analyses provide insights into spinach domestication and the genetic basis of agronomic traits.</title>
        <authorList>
            <person name="Cai X."/>
            <person name="Sun X."/>
            <person name="Xu C."/>
            <person name="Sun H."/>
            <person name="Wang X."/>
            <person name="Ge C."/>
            <person name="Zhang Z."/>
            <person name="Wang Q."/>
            <person name="Fei Z."/>
            <person name="Jiao C."/>
            <person name="Wang Q."/>
        </authorList>
    </citation>
    <scope>NUCLEOTIDE SEQUENCE [LARGE SCALE GENOMIC DNA]</scope>
    <source>
        <strain evidence="2">cv. Varoflay</strain>
    </source>
</reference>
<dbReference type="RefSeq" id="XP_021864234.1">
    <property type="nucleotide sequence ID" value="XM_022008542.2"/>
</dbReference>
<evidence type="ECO:0000313" key="2">
    <source>
        <dbReference type="Proteomes" id="UP000813463"/>
    </source>
</evidence>
<organism evidence="2 3">
    <name type="scientific">Spinacia oleracea</name>
    <name type="common">Spinach</name>
    <dbReference type="NCBI Taxonomy" id="3562"/>
    <lineage>
        <taxon>Eukaryota</taxon>
        <taxon>Viridiplantae</taxon>
        <taxon>Streptophyta</taxon>
        <taxon>Embryophyta</taxon>
        <taxon>Tracheophyta</taxon>
        <taxon>Spermatophyta</taxon>
        <taxon>Magnoliopsida</taxon>
        <taxon>eudicotyledons</taxon>
        <taxon>Gunneridae</taxon>
        <taxon>Pentapetalae</taxon>
        <taxon>Caryophyllales</taxon>
        <taxon>Chenopodiaceae</taxon>
        <taxon>Chenopodioideae</taxon>
        <taxon>Anserineae</taxon>
        <taxon>Spinacia</taxon>
    </lineage>
</organism>
<feature type="domain" description="AB hydrolase-1" evidence="1">
    <location>
        <begin position="59"/>
        <end position="184"/>
    </location>
</feature>
<dbReference type="Pfam" id="PF00561">
    <property type="entry name" value="Abhydrolase_1"/>
    <property type="match status" value="1"/>
</dbReference>
<sequence length="316" mass="35669">MVNIVSCYMSMLHKIMKLAGMHPKEVEIEPGTVIHFWVNNNNDNDDDDNNAKKKSRRRPALVLIHGFAGDGILTWQFQVLALRKKYSLYIPDLLFFGGSHTTSKAKITPRFHADCFAKGLRKLGVEEKCVVVGFSYGGFVGFQMAEHHPELVDSMVVTGSVLALSESISSKSLERIGFSSWPDYLMPNSVEGVKVLLDIGSYSFPWMPKVFYKHYLEVMFGNRKERVELLEALVVKDEDVTNHQFKQRIHLLWGNEDEIFNLEEANNLKGKLGGKTELRVVKKAGHLAPLERPCAFTKCLVKMLDSLAIDNKHASG</sequence>
<dbReference type="Proteomes" id="UP000813463">
    <property type="component" value="Chromosome 4"/>
</dbReference>
<dbReference type="SUPFAM" id="SSF53474">
    <property type="entry name" value="alpha/beta-Hydrolases"/>
    <property type="match status" value="1"/>
</dbReference>
<dbReference type="InterPro" id="IPR052370">
    <property type="entry name" value="Meta-cleavage_hydrolase"/>
</dbReference>
<dbReference type="PANTHER" id="PTHR43139">
    <property type="entry name" value="SI:DKEY-122A22.2"/>
    <property type="match status" value="1"/>
</dbReference>
<evidence type="ECO:0000259" key="1">
    <source>
        <dbReference type="Pfam" id="PF00561"/>
    </source>
</evidence>
<reference evidence="3" key="2">
    <citation type="submission" date="2025-08" db="UniProtKB">
        <authorList>
            <consortium name="RefSeq"/>
        </authorList>
    </citation>
    <scope>IDENTIFICATION</scope>
    <source>
        <tissue evidence="3">Leaf</tissue>
    </source>
</reference>
<dbReference type="InterPro" id="IPR029058">
    <property type="entry name" value="AB_hydrolase_fold"/>
</dbReference>